<keyword evidence="4" id="KW-1185">Reference proteome</keyword>
<dbReference type="Proteomes" id="UP000007110">
    <property type="component" value="Unassembled WGS sequence"/>
</dbReference>
<name>A0A7M7P717_STRPU</name>
<dbReference type="RefSeq" id="XP_030846381.1">
    <property type="nucleotide sequence ID" value="XM_030990521.1"/>
</dbReference>
<dbReference type="InterPro" id="IPR005312">
    <property type="entry name" value="DUF1759"/>
</dbReference>
<evidence type="ECO:0000313" key="4">
    <source>
        <dbReference type="Proteomes" id="UP000007110"/>
    </source>
</evidence>
<dbReference type="InterPro" id="IPR040676">
    <property type="entry name" value="DUF5641"/>
</dbReference>
<dbReference type="PANTHER" id="PTHR47331:SF5">
    <property type="entry name" value="RIBONUCLEASE H"/>
    <property type="match status" value="1"/>
</dbReference>
<feature type="compositionally biased region" description="Basic and acidic residues" evidence="1">
    <location>
        <begin position="478"/>
        <end position="497"/>
    </location>
</feature>
<reference evidence="3" key="2">
    <citation type="submission" date="2021-01" db="UniProtKB">
        <authorList>
            <consortium name="EnsemblMetazoa"/>
        </authorList>
    </citation>
    <scope>IDENTIFICATION</scope>
</reference>
<feature type="compositionally biased region" description="Basic and acidic residues" evidence="1">
    <location>
        <begin position="1"/>
        <end position="18"/>
    </location>
</feature>
<feature type="compositionally biased region" description="Polar residues" evidence="1">
    <location>
        <begin position="498"/>
        <end position="515"/>
    </location>
</feature>
<dbReference type="OrthoDB" id="10051210at2759"/>
<dbReference type="Pfam" id="PF18701">
    <property type="entry name" value="DUF5641"/>
    <property type="match status" value="1"/>
</dbReference>
<dbReference type="InterPro" id="IPR008042">
    <property type="entry name" value="Retrotrans_Pao"/>
</dbReference>
<evidence type="ECO:0000313" key="3">
    <source>
        <dbReference type="EnsemblMetazoa" id="XP_030846381"/>
    </source>
</evidence>
<organism evidence="3 4">
    <name type="scientific">Strongylocentrotus purpuratus</name>
    <name type="common">Purple sea urchin</name>
    <dbReference type="NCBI Taxonomy" id="7668"/>
    <lineage>
        <taxon>Eukaryota</taxon>
        <taxon>Metazoa</taxon>
        <taxon>Echinodermata</taxon>
        <taxon>Eleutherozoa</taxon>
        <taxon>Echinozoa</taxon>
        <taxon>Echinoidea</taxon>
        <taxon>Euechinoidea</taxon>
        <taxon>Echinacea</taxon>
        <taxon>Camarodonta</taxon>
        <taxon>Echinidea</taxon>
        <taxon>Strongylocentrotidae</taxon>
        <taxon>Strongylocentrotus</taxon>
    </lineage>
</organism>
<evidence type="ECO:0000259" key="2">
    <source>
        <dbReference type="Pfam" id="PF18701"/>
    </source>
</evidence>
<dbReference type="Pfam" id="PF03564">
    <property type="entry name" value="DUF1759"/>
    <property type="match status" value="1"/>
</dbReference>
<feature type="region of interest" description="Disordered" evidence="1">
    <location>
        <begin position="1"/>
        <end position="20"/>
    </location>
</feature>
<accession>A0A7M7P717</accession>
<dbReference type="OMA" id="NICNHAN"/>
<reference evidence="4" key="1">
    <citation type="submission" date="2015-02" db="EMBL/GenBank/DDBJ databases">
        <title>Genome sequencing for Strongylocentrotus purpuratus.</title>
        <authorList>
            <person name="Murali S."/>
            <person name="Liu Y."/>
            <person name="Vee V."/>
            <person name="English A."/>
            <person name="Wang M."/>
            <person name="Skinner E."/>
            <person name="Han Y."/>
            <person name="Muzny D.M."/>
            <person name="Worley K.C."/>
            <person name="Gibbs R.A."/>
        </authorList>
    </citation>
    <scope>NUCLEOTIDE SEQUENCE</scope>
</reference>
<dbReference type="KEGG" id="spu:105441301"/>
<dbReference type="AlphaFoldDB" id="A0A7M7P717"/>
<feature type="region of interest" description="Disordered" evidence="1">
    <location>
        <begin position="478"/>
        <end position="515"/>
    </location>
</feature>
<feature type="domain" description="DUF5641" evidence="2">
    <location>
        <begin position="1029"/>
        <end position="1124"/>
    </location>
</feature>
<evidence type="ECO:0000256" key="1">
    <source>
        <dbReference type="SAM" id="MobiDB-lite"/>
    </source>
</evidence>
<dbReference type="Pfam" id="PF05380">
    <property type="entry name" value="Peptidase_A17"/>
    <property type="match status" value="1"/>
</dbReference>
<dbReference type="PANTHER" id="PTHR47331">
    <property type="entry name" value="PHD-TYPE DOMAIN-CONTAINING PROTEIN"/>
    <property type="match status" value="1"/>
</dbReference>
<sequence length="1140" mass="131141">MADTEGESRPHREPKPTEKGLQWQVEIKSKEFDSCIKSWNRTANKLRVLLGDESEASTVQETRDALQSTVDKLINTQEELATLRATAKIEDNSDDKLDEVETAHNNIMKQTLDVLIALRPSSRTSSKKSKKSHPVEPQELQDCQDWVNDIQVNDIQEEVEAVSQVSQPKLDSVQNVQAETMRFLVEQMRMTRLPLPEPAIFAGDPLTYPAWKHAFDVLIEQSGIQPMDRFFYLQKYLKDQPLELVRGYALIGDERAYLEALAALKQRYGDSFIIANAFRDKLDRWPKISLKDALGLRKLADFLHQCVTAMDRIGNLHHLNDERENQKLLAKLPDWLVMRWSRKVIGWTEMKGQFPPFQVFVRFIDEEAKIACYPITSLHHLKPVPDVRTLNTNVTSSNSDNKRQRERRNIQRSCYLCKKDHLLEECSEFAAKDMTDRKRYIREKGLCYGCLKAGHMSMHCRWRSTCIICQGRHPSCLHEDRKKPEPKTETNVEDRPMETQTSWSHASFSQQPTGTSRLTTMKSTMIVPVWLSHPTISDERMVYALIDTQSDTTFMLEKTKDEMNLQGVPVSLLLSTMSAMDERVPSERIEGLTIRSFDGEQRIALPTTYTRGFIPANRDHIPTPEMAMRIPHLSKISHHLMPLQSCEVGLLIGYDCARALIQRDVIPPADDNGPYGLRTDLGWSILGTVKEDEHKYAYEDDPVGVSHRLTACEIPAELRTVNKDMLFAHNTSVEEEITPARVTRLMEADFLDRKDEGAAQAVNSREVLKTVPEEDRVKNVREINLHHDDLPLERALGVQGCVKSDAFNFRITLQDKPLTRRGILSTVMSIYDPLGLLAPVMLIGKQILQTLCKLTADWDDLLPDVLRERWKKWRIDILELQSLSIPRCYKPAELEAVKSVQYHHFADASTTGYGQCAYMRLTDAANRVHCKDRRDKKASDYPTTKRGVTVQDLHLAEIKILKHDQKKASEDEIQILKSIQKNQSLLERKKRRQIKKDSHLELDYESFIQALRRFTALQAKSAASHKVLEFRNRWKKEFLLNLQVRRKWTHPQPEAEVGDIVIVKDVNAPRNQWPLARVIRVFPSEDGHIRKVKLAVGDSRVCNSGKRKNPLQELERPIHKLVLLLPREDQEEFPAKEPDI</sequence>
<protein>
    <recommendedName>
        <fullName evidence="2">DUF5641 domain-containing protein</fullName>
    </recommendedName>
</protein>
<proteinExistence type="predicted"/>
<dbReference type="GeneID" id="105441301"/>
<dbReference type="EnsemblMetazoa" id="XM_030990521">
    <property type="protein sequence ID" value="XP_030846381"/>
    <property type="gene ID" value="LOC105441301"/>
</dbReference>
<dbReference type="InParanoid" id="A0A7M7P717"/>